<sequence length="117" mass="12675">MGLFSKIFGTDSAINKGLDLIANTGDALVFTDEEKAHQQVALLKAYEPFKLIQRFIVMVFCLPYVGLHTVVIIGCIFGADWGAISTMINEAFGYPVLAAVALYLGGGAIPKRSIHNR</sequence>
<dbReference type="EMBL" id="WOBO01000020">
    <property type="protein sequence ID" value="MUK46944.1"/>
    <property type="molecule type" value="Genomic_DNA"/>
</dbReference>
<evidence type="ECO:0000313" key="3">
    <source>
        <dbReference type="Proteomes" id="UP000435323"/>
    </source>
</evidence>
<dbReference type="Proteomes" id="UP000435323">
    <property type="component" value="Unassembled WGS sequence"/>
</dbReference>
<dbReference type="RefSeq" id="WP_155657989.1">
    <property type="nucleotide sequence ID" value="NZ_WOBO01000020.1"/>
</dbReference>
<dbReference type="AlphaFoldDB" id="A0A6N3Z5Q7"/>
<evidence type="ECO:0000313" key="2">
    <source>
        <dbReference type="EMBL" id="MUK46944.1"/>
    </source>
</evidence>
<accession>A0A6N3Z5Q7</accession>
<keyword evidence="1" id="KW-0812">Transmembrane</keyword>
<organism evidence="2 3">
    <name type="scientific">Aliivibrio fischeri</name>
    <name type="common">Vibrio fischeri</name>
    <dbReference type="NCBI Taxonomy" id="668"/>
    <lineage>
        <taxon>Bacteria</taxon>
        <taxon>Pseudomonadati</taxon>
        <taxon>Pseudomonadota</taxon>
        <taxon>Gammaproteobacteria</taxon>
        <taxon>Vibrionales</taxon>
        <taxon>Vibrionaceae</taxon>
        <taxon>Aliivibrio</taxon>
    </lineage>
</organism>
<gene>
    <name evidence="2" type="ORF">GNP77_16395</name>
</gene>
<reference evidence="2 3" key="1">
    <citation type="submission" date="2019-11" db="EMBL/GenBank/DDBJ databases">
        <title>Using colonization assays and comparative genomics to discover symbiosis behaviors and factors in Vibrio fischeri.</title>
        <authorList>
            <person name="Bongrand C."/>
            <person name="Moriano-Gutierrez S."/>
            <person name="Arevalo P."/>
            <person name="Mcfall-Ngai M."/>
            <person name="Visick K."/>
            <person name="Polz M.F."/>
            <person name="Ruby E.G."/>
        </authorList>
    </citation>
    <scope>NUCLEOTIDE SEQUENCE [LARGE SCALE GENOMIC DNA]</scope>
    <source>
        <strain evidence="3">emors.3.2</strain>
    </source>
</reference>
<keyword evidence="1" id="KW-1133">Transmembrane helix</keyword>
<feature type="transmembrane region" description="Helical" evidence="1">
    <location>
        <begin position="91"/>
        <end position="109"/>
    </location>
</feature>
<comment type="caution">
    <text evidence="2">The sequence shown here is derived from an EMBL/GenBank/DDBJ whole genome shotgun (WGS) entry which is preliminary data.</text>
</comment>
<name>A0A6N3Z5Q7_ALIFS</name>
<proteinExistence type="predicted"/>
<evidence type="ECO:0000256" key="1">
    <source>
        <dbReference type="SAM" id="Phobius"/>
    </source>
</evidence>
<feature type="transmembrane region" description="Helical" evidence="1">
    <location>
        <begin position="55"/>
        <end position="79"/>
    </location>
</feature>
<protein>
    <submittedName>
        <fullName evidence="2">Uncharacterized protein</fullName>
    </submittedName>
</protein>
<keyword evidence="1" id="KW-0472">Membrane</keyword>